<evidence type="ECO:0000313" key="1">
    <source>
        <dbReference type="EMBL" id="EEY97313.1"/>
    </source>
</evidence>
<organism evidence="1 2">
    <name type="scientific">Acinetobacter johnsonii SH046</name>
    <dbReference type="NCBI Taxonomy" id="575586"/>
    <lineage>
        <taxon>Bacteria</taxon>
        <taxon>Pseudomonadati</taxon>
        <taxon>Pseudomonadota</taxon>
        <taxon>Gammaproteobacteria</taxon>
        <taxon>Moraxellales</taxon>
        <taxon>Moraxellaceae</taxon>
        <taxon>Acinetobacter</taxon>
    </lineage>
</organism>
<gene>
    <name evidence="1" type="ORF">HMPREF0016_00396</name>
</gene>
<dbReference type="HOGENOM" id="CLU_2766466_0_0_6"/>
<proteinExistence type="predicted"/>
<dbReference type="EMBL" id="GG704964">
    <property type="protein sequence ID" value="EEY97313.1"/>
    <property type="molecule type" value="Genomic_DNA"/>
</dbReference>
<name>D0SA76_ACIJO</name>
<dbReference type="AlphaFoldDB" id="D0SA76"/>
<evidence type="ECO:0000313" key="2">
    <source>
        <dbReference type="Proteomes" id="UP000012047"/>
    </source>
</evidence>
<accession>D0SA76</accession>
<reference evidence="2" key="1">
    <citation type="journal article" date="2012" name="PLoS ONE">
        <title>The success of Acinetobacter species; genetic, metabolic and virulence attributes.</title>
        <authorList>
            <person name="Peleg A.Y."/>
            <person name="de Breij A."/>
            <person name="Adams M.D."/>
            <person name="Cerqueira G.M."/>
            <person name="Mocali S."/>
            <person name="Galardini M."/>
            <person name="Nibbering P.H."/>
            <person name="Earl A.M."/>
            <person name="Ward D.V."/>
            <person name="Paterson D.L."/>
            <person name="Seifert H."/>
            <person name="Dijkshoorn L."/>
        </authorList>
    </citation>
    <scope>NUCLEOTIDE SEQUENCE [LARGE SCALE GENOMIC DNA]</scope>
    <source>
        <strain evidence="2">SH046</strain>
    </source>
</reference>
<dbReference type="Proteomes" id="UP000012047">
    <property type="component" value="Unassembled WGS sequence"/>
</dbReference>
<protein>
    <submittedName>
        <fullName evidence="1">Uncharacterized protein</fullName>
    </submittedName>
</protein>
<sequence>MFAPLSARNEWQIIETNFHDFIIHYFQNNGENIEKIKTHKLKDNLCRSPLELVTLFWHDEANDLLNNDK</sequence>